<evidence type="ECO:0000256" key="12">
    <source>
        <dbReference type="ARBA" id="ARBA00022777"/>
    </source>
</evidence>
<evidence type="ECO:0000256" key="11">
    <source>
        <dbReference type="ARBA" id="ARBA00022741"/>
    </source>
</evidence>
<feature type="signal peptide" evidence="19">
    <location>
        <begin position="1"/>
        <end position="24"/>
    </location>
</feature>
<dbReference type="InterPro" id="IPR011009">
    <property type="entry name" value="Kinase-like_dom_sf"/>
</dbReference>
<dbReference type="FunFam" id="3.30.200.20:FF:000320">
    <property type="entry name" value="probable L-type lectin-domain containing receptor kinase S.5"/>
    <property type="match status" value="1"/>
</dbReference>
<keyword evidence="6" id="KW-0723">Serine/threonine-protein kinase</keyword>
<protein>
    <recommendedName>
        <fullName evidence="4">non-specific serine/threonine protein kinase</fullName>
        <ecNumber evidence="4">2.7.11.1</ecNumber>
    </recommendedName>
</protein>
<evidence type="ECO:0000256" key="10">
    <source>
        <dbReference type="ARBA" id="ARBA00022734"/>
    </source>
</evidence>
<keyword evidence="12" id="KW-0418">Kinase</keyword>
<dbReference type="CDD" id="cd06899">
    <property type="entry name" value="lectin_legume_LecRK_Arcelin_ConA"/>
    <property type="match status" value="1"/>
</dbReference>
<evidence type="ECO:0000256" key="17">
    <source>
        <dbReference type="ARBA" id="ARBA00023180"/>
    </source>
</evidence>
<dbReference type="EC" id="2.7.11.1" evidence="4"/>
<dbReference type="InterPro" id="IPR017441">
    <property type="entry name" value="Protein_kinase_ATP_BS"/>
</dbReference>
<keyword evidence="17" id="KW-0325">Glycoprotein</keyword>
<keyword evidence="10" id="KW-0430">Lectin</keyword>
<dbReference type="AlphaFoldDB" id="A0AAV3PEA2"/>
<comment type="similarity">
    <text evidence="2">In the N-terminal section; belongs to the leguminous lectin family.</text>
</comment>
<keyword evidence="5" id="KW-1003">Cell membrane</keyword>
<name>A0AAV3PEA2_LITER</name>
<dbReference type="PROSITE" id="PS00108">
    <property type="entry name" value="PROTEIN_KINASE_ST"/>
    <property type="match status" value="1"/>
</dbReference>
<evidence type="ECO:0000256" key="2">
    <source>
        <dbReference type="ARBA" id="ARBA00008536"/>
    </source>
</evidence>
<evidence type="ECO:0000256" key="6">
    <source>
        <dbReference type="ARBA" id="ARBA00022527"/>
    </source>
</evidence>
<dbReference type="GO" id="GO:0004674">
    <property type="term" value="F:protein serine/threonine kinase activity"/>
    <property type="evidence" value="ECO:0007669"/>
    <property type="project" value="UniProtKB-KW"/>
</dbReference>
<comment type="subcellular location">
    <subcellularLocation>
        <location evidence="1">Cell membrane</location>
        <topology evidence="1">Single-pass type I membrane protein</topology>
    </subcellularLocation>
</comment>
<dbReference type="EMBL" id="BAABME010001522">
    <property type="protein sequence ID" value="GAA0150067.1"/>
    <property type="molecule type" value="Genomic_DNA"/>
</dbReference>
<keyword evidence="16" id="KW-0675">Receptor</keyword>
<evidence type="ECO:0000256" key="8">
    <source>
        <dbReference type="ARBA" id="ARBA00022692"/>
    </source>
</evidence>
<reference evidence="21 22" key="1">
    <citation type="submission" date="2024-01" db="EMBL/GenBank/DDBJ databases">
        <title>The complete chloroplast genome sequence of Lithospermum erythrorhizon: insights into the phylogenetic relationship among Boraginaceae species and the maternal lineages of purple gromwells.</title>
        <authorList>
            <person name="Okada T."/>
            <person name="Watanabe K."/>
        </authorList>
    </citation>
    <scope>NUCLEOTIDE SEQUENCE [LARGE SCALE GENOMIC DNA]</scope>
</reference>
<dbReference type="Proteomes" id="UP001454036">
    <property type="component" value="Unassembled WGS sequence"/>
</dbReference>
<dbReference type="Pfam" id="PF00139">
    <property type="entry name" value="Lectin_legB"/>
    <property type="match status" value="1"/>
</dbReference>
<keyword evidence="15" id="KW-0472">Membrane</keyword>
<dbReference type="GO" id="GO:0006952">
    <property type="term" value="P:defense response"/>
    <property type="evidence" value="ECO:0007669"/>
    <property type="project" value="UniProtKB-ARBA"/>
</dbReference>
<dbReference type="FunFam" id="1.10.510.10:FF:000444">
    <property type="entry name" value="probable L-type lectin-domain containing receptor kinase S.5"/>
    <property type="match status" value="1"/>
</dbReference>
<feature type="domain" description="Protein kinase" evidence="20">
    <location>
        <begin position="357"/>
        <end position="646"/>
    </location>
</feature>
<dbReference type="PROSITE" id="PS00307">
    <property type="entry name" value="LECTIN_LEGUME_BETA"/>
    <property type="match status" value="1"/>
</dbReference>
<feature type="chain" id="PRO_5043696821" description="non-specific serine/threonine protein kinase" evidence="19">
    <location>
        <begin position="25"/>
        <end position="696"/>
    </location>
</feature>
<dbReference type="PANTHER" id="PTHR27007">
    <property type="match status" value="1"/>
</dbReference>
<feature type="binding site" evidence="18">
    <location>
        <position position="386"/>
    </location>
    <ligand>
        <name>ATP</name>
        <dbReference type="ChEBI" id="CHEBI:30616"/>
    </ligand>
</feature>
<evidence type="ECO:0000256" key="13">
    <source>
        <dbReference type="ARBA" id="ARBA00022840"/>
    </source>
</evidence>
<proteinExistence type="inferred from homology"/>
<dbReference type="Pfam" id="PF07714">
    <property type="entry name" value="PK_Tyr_Ser-Thr"/>
    <property type="match status" value="1"/>
</dbReference>
<gene>
    <name evidence="21" type="ORF">LIER_09089</name>
</gene>
<dbReference type="InterPro" id="IPR000719">
    <property type="entry name" value="Prot_kinase_dom"/>
</dbReference>
<evidence type="ECO:0000256" key="7">
    <source>
        <dbReference type="ARBA" id="ARBA00022679"/>
    </source>
</evidence>
<evidence type="ECO:0000256" key="4">
    <source>
        <dbReference type="ARBA" id="ARBA00012513"/>
    </source>
</evidence>
<dbReference type="Gene3D" id="3.30.200.20">
    <property type="entry name" value="Phosphorylase Kinase, domain 1"/>
    <property type="match status" value="1"/>
</dbReference>
<evidence type="ECO:0000259" key="20">
    <source>
        <dbReference type="PROSITE" id="PS50011"/>
    </source>
</evidence>
<sequence length="696" mass="78382">MRFLSSNLKTTLIILFILLHLVAAQKLKTFTIEYYTFNATHYDFLVAEGSATITNEALQVTPESVNADFNMFHNSGRFVLRRSFRLYDGDIPSGNGTNNMVVASFNTSFLINIYRPENDTAAEGLAFVIVPDLEIPLNSSGQYLGLTNSTTDGNPTNKFIAVEIDTFKQEFDPDGNHIGIDINSIISEKNESLTPHGFEIAPIGAKFFNFWIDYDGVSKIMQVYIAQQAEKEGTTPPKPSSPILEYGNLDLRKHVNEYSNFGFSASTGDHTQLNCVRRWNFTVHYFPEDKKPWIHMALASGIPAILLLSLFAACFCWCLEKRKLPRTSSEIIGKLKSLPGMPREFSYKELARATNNFDERNKLGEGGFGMVYRGKLSNENKEIAVKRFSRGNLKGQDDFFDELTIINRLRHKHLVPLLGWCHKNMKLLLVYDYMPNGSLDKHLFAMGPNLQPLEWNLRLKIISGVASALHYIHNEYDQRVVHRDLKASNIMLDANFNAHLGDFGLARALDNEKTSYAEAEGIPGTMGYLAPECFHTGKATQQSDVYAFGAVVMETVCGQRPGTKIGNFQFLVDWVWSMHHDDRLLEAVDENLEDEYDVEQAERILLLGLACMNPIAADRPRTQDIVQIISGNVPPPDVSPLRPPFVWPSVLPLEIYSSAANKSYKTSLTSFTTSRYYSVHSKENLTREVNTGDSMV</sequence>
<dbReference type="PROSITE" id="PS50011">
    <property type="entry name" value="PROTEIN_KINASE_DOM"/>
    <property type="match status" value="1"/>
</dbReference>
<dbReference type="PROSITE" id="PS00107">
    <property type="entry name" value="PROTEIN_KINASE_ATP"/>
    <property type="match status" value="1"/>
</dbReference>
<evidence type="ECO:0000256" key="14">
    <source>
        <dbReference type="ARBA" id="ARBA00022989"/>
    </source>
</evidence>
<dbReference type="GO" id="GO:0005524">
    <property type="term" value="F:ATP binding"/>
    <property type="evidence" value="ECO:0007669"/>
    <property type="project" value="UniProtKB-UniRule"/>
</dbReference>
<dbReference type="InterPro" id="IPR008271">
    <property type="entry name" value="Ser/Thr_kinase_AS"/>
</dbReference>
<keyword evidence="9 19" id="KW-0732">Signal</keyword>
<evidence type="ECO:0000256" key="19">
    <source>
        <dbReference type="SAM" id="SignalP"/>
    </source>
</evidence>
<dbReference type="InterPro" id="IPR001245">
    <property type="entry name" value="Ser-Thr/Tyr_kinase_cat_dom"/>
</dbReference>
<organism evidence="21 22">
    <name type="scientific">Lithospermum erythrorhizon</name>
    <name type="common">Purple gromwell</name>
    <name type="synonym">Lithospermum officinale var. erythrorhizon</name>
    <dbReference type="NCBI Taxonomy" id="34254"/>
    <lineage>
        <taxon>Eukaryota</taxon>
        <taxon>Viridiplantae</taxon>
        <taxon>Streptophyta</taxon>
        <taxon>Embryophyta</taxon>
        <taxon>Tracheophyta</taxon>
        <taxon>Spermatophyta</taxon>
        <taxon>Magnoliopsida</taxon>
        <taxon>eudicotyledons</taxon>
        <taxon>Gunneridae</taxon>
        <taxon>Pentapetalae</taxon>
        <taxon>asterids</taxon>
        <taxon>lamiids</taxon>
        <taxon>Boraginales</taxon>
        <taxon>Boraginaceae</taxon>
        <taxon>Boraginoideae</taxon>
        <taxon>Lithospermeae</taxon>
        <taxon>Lithospermum</taxon>
    </lineage>
</organism>
<dbReference type="SMART" id="SM00220">
    <property type="entry name" value="S_TKc"/>
    <property type="match status" value="1"/>
</dbReference>
<dbReference type="SUPFAM" id="SSF56112">
    <property type="entry name" value="Protein kinase-like (PK-like)"/>
    <property type="match status" value="1"/>
</dbReference>
<keyword evidence="7" id="KW-0808">Transferase</keyword>
<keyword evidence="11 18" id="KW-0547">Nucleotide-binding</keyword>
<dbReference type="GO" id="GO:0030246">
    <property type="term" value="F:carbohydrate binding"/>
    <property type="evidence" value="ECO:0007669"/>
    <property type="project" value="UniProtKB-KW"/>
</dbReference>
<dbReference type="InterPro" id="IPR001220">
    <property type="entry name" value="Legume_lectin_dom"/>
</dbReference>
<dbReference type="InterPro" id="IPR019825">
    <property type="entry name" value="Lectin_legB_Mn/Ca_BS"/>
</dbReference>
<dbReference type="GO" id="GO:0051707">
    <property type="term" value="P:response to other organism"/>
    <property type="evidence" value="ECO:0007669"/>
    <property type="project" value="UniProtKB-ARBA"/>
</dbReference>
<dbReference type="Gene3D" id="2.60.120.200">
    <property type="match status" value="1"/>
</dbReference>
<evidence type="ECO:0000256" key="3">
    <source>
        <dbReference type="ARBA" id="ARBA00010217"/>
    </source>
</evidence>
<keyword evidence="13 18" id="KW-0067">ATP-binding</keyword>
<dbReference type="InterPro" id="IPR050528">
    <property type="entry name" value="L-type_Lectin-RKs"/>
</dbReference>
<accession>A0AAV3PEA2</accession>
<keyword evidence="22" id="KW-1185">Reference proteome</keyword>
<evidence type="ECO:0000256" key="5">
    <source>
        <dbReference type="ARBA" id="ARBA00022475"/>
    </source>
</evidence>
<evidence type="ECO:0000256" key="9">
    <source>
        <dbReference type="ARBA" id="ARBA00022729"/>
    </source>
</evidence>
<evidence type="ECO:0000256" key="15">
    <source>
        <dbReference type="ARBA" id="ARBA00023136"/>
    </source>
</evidence>
<evidence type="ECO:0000313" key="22">
    <source>
        <dbReference type="Proteomes" id="UP001454036"/>
    </source>
</evidence>
<evidence type="ECO:0000256" key="16">
    <source>
        <dbReference type="ARBA" id="ARBA00023170"/>
    </source>
</evidence>
<dbReference type="InterPro" id="IPR013320">
    <property type="entry name" value="ConA-like_dom_sf"/>
</dbReference>
<dbReference type="GO" id="GO:0005886">
    <property type="term" value="C:plasma membrane"/>
    <property type="evidence" value="ECO:0007669"/>
    <property type="project" value="UniProtKB-SubCell"/>
</dbReference>
<dbReference type="SUPFAM" id="SSF49899">
    <property type="entry name" value="Concanavalin A-like lectins/glucanases"/>
    <property type="match status" value="1"/>
</dbReference>
<comment type="caution">
    <text evidence="21">The sequence shown here is derived from an EMBL/GenBank/DDBJ whole genome shotgun (WGS) entry which is preliminary data.</text>
</comment>
<keyword evidence="8" id="KW-0812">Transmembrane</keyword>
<evidence type="ECO:0000256" key="18">
    <source>
        <dbReference type="PROSITE-ProRule" id="PRU10141"/>
    </source>
</evidence>
<evidence type="ECO:0000313" key="21">
    <source>
        <dbReference type="EMBL" id="GAA0150067.1"/>
    </source>
</evidence>
<evidence type="ECO:0000256" key="1">
    <source>
        <dbReference type="ARBA" id="ARBA00004251"/>
    </source>
</evidence>
<dbReference type="Gene3D" id="1.10.510.10">
    <property type="entry name" value="Transferase(Phosphotransferase) domain 1"/>
    <property type="match status" value="1"/>
</dbReference>
<comment type="similarity">
    <text evidence="3">In the C-terminal section; belongs to the protein kinase superfamily. Ser/Thr protein kinase family.</text>
</comment>
<keyword evidence="14" id="KW-1133">Transmembrane helix</keyword>